<evidence type="ECO:0000313" key="4">
    <source>
        <dbReference type="Proteomes" id="UP000036403"/>
    </source>
</evidence>
<dbReference type="OrthoDB" id="413361at2759"/>
<dbReference type="GO" id="GO:0003676">
    <property type="term" value="F:nucleic acid binding"/>
    <property type="evidence" value="ECO:0007669"/>
    <property type="project" value="InterPro"/>
</dbReference>
<keyword evidence="4" id="KW-1185">Reference proteome</keyword>
<dbReference type="GO" id="GO:0015074">
    <property type="term" value="P:DNA integration"/>
    <property type="evidence" value="ECO:0007669"/>
    <property type="project" value="InterPro"/>
</dbReference>
<feature type="domain" description="Integrase catalytic" evidence="2">
    <location>
        <begin position="11"/>
        <end position="132"/>
    </location>
</feature>
<proteinExistence type="predicted"/>
<sequence length="132" mass="15723">MHARETNKKTLREEPNTRNKSTEIVHTNVCGPIEPFTWDGNRYYITFLDNFTHHTSVYLMRGKYEVSERIEEYIEEAEAKWNTKFSQLRCDNSTEYTNEKVKLYCRRKGIRINHTTPYTPQQNGRAEQDING</sequence>
<dbReference type="InterPro" id="IPR012337">
    <property type="entry name" value="RNaseH-like_sf"/>
</dbReference>
<evidence type="ECO:0000256" key="1">
    <source>
        <dbReference type="SAM" id="MobiDB-lite"/>
    </source>
</evidence>
<organism evidence="3 4">
    <name type="scientific">Lasius niger</name>
    <name type="common">Black garden ant</name>
    <dbReference type="NCBI Taxonomy" id="67767"/>
    <lineage>
        <taxon>Eukaryota</taxon>
        <taxon>Metazoa</taxon>
        <taxon>Ecdysozoa</taxon>
        <taxon>Arthropoda</taxon>
        <taxon>Hexapoda</taxon>
        <taxon>Insecta</taxon>
        <taxon>Pterygota</taxon>
        <taxon>Neoptera</taxon>
        <taxon>Endopterygota</taxon>
        <taxon>Hymenoptera</taxon>
        <taxon>Apocrita</taxon>
        <taxon>Aculeata</taxon>
        <taxon>Formicoidea</taxon>
        <taxon>Formicidae</taxon>
        <taxon>Formicinae</taxon>
        <taxon>Lasius</taxon>
        <taxon>Lasius</taxon>
    </lineage>
</organism>
<dbReference type="PaxDb" id="67767-A0A0J7KER8"/>
<feature type="region of interest" description="Disordered" evidence="1">
    <location>
        <begin position="1"/>
        <end position="20"/>
    </location>
</feature>
<dbReference type="InterPro" id="IPR039537">
    <property type="entry name" value="Retrotran_Ty1/copia-like"/>
</dbReference>
<name>A0A0J7KER8_LASNI</name>
<protein>
    <recommendedName>
        <fullName evidence="2">Integrase catalytic domain-containing protein</fullName>
    </recommendedName>
</protein>
<dbReference type="InterPro" id="IPR001584">
    <property type="entry name" value="Integrase_cat-core"/>
</dbReference>
<dbReference type="PANTHER" id="PTHR42648:SF28">
    <property type="entry name" value="TRANSPOSON-ENCODED PROTEIN WITH RIBONUCLEASE H-LIKE AND RETROVIRUS ZINC FINGER-LIKE DOMAINS"/>
    <property type="match status" value="1"/>
</dbReference>
<dbReference type="PANTHER" id="PTHR42648">
    <property type="entry name" value="TRANSPOSASE, PUTATIVE-RELATED"/>
    <property type="match status" value="1"/>
</dbReference>
<evidence type="ECO:0000313" key="3">
    <source>
        <dbReference type="EMBL" id="KMQ88764.1"/>
    </source>
</evidence>
<evidence type="ECO:0000259" key="2">
    <source>
        <dbReference type="PROSITE" id="PS50994"/>
    </source>
</evidence>
<dbReference type="InterPro" id="IPR036397">
    <property type="entry name" value="RNaseH_sf"/>
</dbReference>
<dbReference type="Pfam" id="PF00665">
    <property type="entry name" value="rve"/>
    <property type="match status" value="1"/>
</dbReference>
<dbReference type="PROSITE" id="PS50994">
    <property type="entry name" value="INTEGRASE"/>
    <property type="match status" value="1"/>
</dbReference>
<comment type="caution">
    <text evidence="3">The sequence shown here is derived from an EMBL/GenBank/DDBJ whole genome shotgun (WGS) entry which is preliminary data.</text>
</comment>
<dbReference type="Gene3D" id="3.30.420.10">
    <property type="entry name" value="Ribonuclease H-like superfamily/Ribonuclease H"/>
    <property type="match status" value="1"/>
</dbReference>
<dbReference type="SUPFAM" id="SSF53098">
    <property type="entry name" value="Ribonuclease H-like"/>
    <property type="match status" value="1"/>
</dbReference>
<dbReference type="EMBL" id="LBMM01008597">
    <property type="protein sequence ID" value="KMQ88764.1"/>
    <property type="molecule type" value="Genomic_DNA"/>
</dbReference>
<accession>A0A0J7KER8</accession>
<gene>
    <name evidence="3" type="ORF">RF55_11692</name>
</gene>
<dbReference type="STRING" id="67767.A0A0J7KER8"/>
<reference evidence="3 4" key="1">
    <citation type="submission" date="2015-04" db="EMBL/GenBank/DDBJ databases">
        <title>Lasius niger genome sequencing.</title>
        <authorList>
            <person name="Konorov E.A."/>
            <person name="Nikitin M.A."/>
            <person name="Kirill M.V."/>
            <person name="Chang P."/>
        </authorList>
    </citation>
    <scope>NUCLEOTIDE SEQUENCE [LARGE SCALE GENOMIC DNA]</scope>
    <source>
        <tissue evidence="3">Whole</tissue>
    </source>
</reference>
<dbReference type="Proteomes" id="UP000036403">
    <property type="component" value="Unassembled WGS sequence"/>
</dbReference>
<dbReference type="AlphaFoldDB" id="A0A0J7KER8"/>